<dbReference type="GO" id="GO:0005506">
    <property type="term" value="F:iron ion binding"/>
    <property type="evidence" value="ECO:0007669"/>
    <property type="project" value="InterPro"/>
</dbReference>
<dbReference type="RefSeq" id="WP_108915377.1">
    <property type="nucleotide sequence ID" value="NZ_BGJY01000001.1"/>
</dbReference>
<keyword evidence="1" id="KW-0732">Signal</keyword>
<organism evidence="2 3">
    <name type="scientific">Methylosinus sporium</name>
    <dbReference type="NCBI Taxonomy" id="428"/>
    <lineage>
        <taxon>Bacteria</taxon>
        <taxon>Pseudomonadati</taxon>
        <taxon>Pseudomonadota</taxon>
        <taxon>Alphaproteobacteria</taxon>
        <taxon>Hyphomicrobiales</taxon>
        <taxon>Methylocystaceae</taxon>
        <taxon>Methylosinus</taxon>
    </lineage>
</organism>
<feature type="chain" id="PRO_5015731022" description="Cytochrome c" evidence="1">
    <location>
        <begin position="28"/>
        <end position="137"/>
    </location>
</feature>
<dbReference type="InterPro" id="IPR010980">
    <property type="entry name" value="Cyt_c/b562"/>
</dbReference>
<evidence type="ECO:0000313" key="2">
    <source>
        <dbReference type="EMBL" id="PWB95698.1"/>
    </source>
</evidence>
<dbReference type="Proteomes" id="UP000245137">
    <property type="component" value="Unassembled WGS sequence"/>
</dbReference>
<dbReference type="EMBL" id="PUIV01000001">
    <property type="protein sequence ID" value="PWB95698.1"/>
    <property type="molecule type" value="Genomic_DNA"/>
</dbReference>
<evidence type="ECO:0000313" key="3">
    <source>
        <dbReference type="Proteomes" id="UP000245137"/>
    </source>
</evidence>
<name>A0A2U1SVR6_METSR</name>
<dbReference type="GO" id="GO:0020037">
    <property type="term" value="F:heme binding"/>
    <property type="evidence" value="ECO:0007669"/>
    <property type="project" value="InterPro"/>
</dbReference>
<dbReference type="AlphaFoldDB" id="A0A2U1SVR6"/>
<feature type="signal peptide" evidence="1">
    <location>
        <begin position="1"/>
        <end position="27"/>
    </location>
</feature>
<evidence type="ECO:0000256" key="1">
    <source>
        <dbReference type="SAM" id="SignalP"/>
    </source>
</evidence>
<proteinExistence type="predicted"/>
<gene>
    <name evidence="2" type="ORF">C5689_00865</name>
</gene>
<keyword evidence="3" id="KW-1185">Reference proteome</keyword>
<sequence>MSRNPAYRIFLTRSALCAILVATPALAALDLRDYDDDLMRDLEKTIKYFEPDITAQNAQAAKEDAEVLLDGFRYTEDYFAKRGKDDAVAISRDGARLVADVVAKVEIGEFEAAAASAREATQVCKSCHEIYKPRLAR</sequence>
<accession>A0A2U1SVR6</accession>
<dbReference type="GO" id="GO:0009055">
    <property type="term" value="F:electron transfer activity"/>
    <property type="evidence" value="ECO:0007669"/>
    <property type="project" value="InterPro"/>
</dbReference>
<evidence type="ECO:0008006" key="4">
    <source>
        <dbReference type="Google" id="ProtNLM"/>
    </source>
</evidence>
<comment type="caution">
    <text evidence="2">The sequence shown here is derived from an EMBL/GenBank/DDBJ whole genome shotgun (WGS) entry which is preliminary data.</text>
</comment>
<dbReference type="SUPFAM" id="SSF47175">
    <property type="entry name" value="Cytochromes"/>
    <property type="match status" value="1"/>
</dbReference>
<reference evidence="2 3" key="1">
    <citation type="journal article" date="2018" name="Appl. Microbiol. Biotechnol.">
        <title>Co-cultivation of the strictly anaerobic methanogen Methanosarcina barkeri with aerobic methanotrophs in an oxygen-limited membrane bioreactor.</title>
        <authorList>
            <person name="In 't Zandt M.H."/>
            <person name="van den Bosch T.J.M."/>
            <person name="Rijkers R."/>
            <person name="van Kessel M.A.H.J."/>
            <person name="Jetten M.S.M."/>
            <person name="Welte C.U."/>
        </authorList>
    </citation>
    <scope>NUCLEOTIDE SEQUENCE [LARGE SCALE GENOMIC DNA]</scope>
    <source>
        <strain evidence="2 3">DSM 17706</strain>
    </source>
</reference>
<protein>
    <recommendedName>
        <fullName evidence="4">Cytochrome c</fullName>
    </recommendedName>
</protein>
<dbReference type="OrthoDB" id="8454547at2"/>
<dbReference type="GO" id="GO:0022900">
    <property type="term" value="P:electron transport chain"/>
    <property type="evidence" value="ECO:0007669"/>
    <property type="project" value="InterPro"/>
</dbReference>